<organism evidence="1 2">
    <name type="scientific">Kribbella rubisoli</name>
    <dbReference type="NCBI Taxonomy" id="3075929"/>
    <lineage>
        <taxon>Bacteria</taxon>
        <taxon>Bacillati</taxon>
        <taxon>Actinomycetota</taxon>
        <taxon>Actinomycetes</taxon>
        <taxon>Propionibacteriales</taxon>
        <taxon>Kribbellaceae</taxon>
        <taxon>Kribbella</taxon>
    </lineage>
</organism>
<comment type="caution">
    <text evidence="1">The sequence shown here is derived from an EMBL/GenBank/DDBJ whole genome shotgun (WGS) entry which is preliminary data.</text>
</comment>
<sequence length="141" mass="15183">MDYRTFDAEYAQVLAAARSMDSATLAGEVERLRALVPLVEPQSDQSQAELLVSQLSEVLDMEQPPISDAMAAAVRAHRRARNAQGSSTERITALRAAIDEIGQLADTVSGTTEHHQILALTESLGLQIEALESSPASNPDR</sequence>
<name>A0A4Q7XBG5_9ACTN</name>
<dbReference type="OrthoDB" id="3826791at2"/>
<gene>
    <name evidence="1" type="ORF">EV645_2753</name>
</gene>
<dbReference type="AlphaFoldDB" id="A0A4Q7XBG5"/>
<proteinExistence type="predicted"/>
<keyword evidence="2" id="KW-1185">Reference proteome</keyword>
<accession>A0A4Q7XBG5</accession>
<reference evidence="1 2" key="1">
    <citation type="journal article" date="2015" name="Stand. Genomic Sci.">
        <title>Genomic Encyclopedia of Bacterial and Archaeal Type Strains, Phase III: the genomes of soil and plant-associated and newly described type strains.</title>
        <authorList>
            <person name="Whitman W.B."/>
            <person name="Woyke T."/>
            <person name="Klenk H.P."/>
            <person name="Zhou Y."/>
            <person name="Lilburn T.G."/>
            <person name="Beck B.J."/>
            <person name="De Vos P."/>
            <person name="Vandamme P."/>
            <person name="Eisen J.A."/>
            <person name="Garrity G."/>
            <person name="Hugenholtz P."/>
            <person name="Kyrpides N.C."/>
        </authorList>
    </citation>
    <scope>NUCLEOTIDE SEQUENCE [LARGE SCALE GENOMIC DNA]</scope>
    <source>
        <strain evidence="1 2">VKM Ac-2540</strain>
    </source>
</reference>
<protein>
    <submittedName>
        <fullName evidence="1">Uncharacterized protein</fullName>
    </submittedName>
</protein>
<evidence type="ECO:0000313" key="1">
    <source>
        <dbReference type="EMBL" id="RZU20518.1"/>
    </source>
</evidence>
<evidence type="ECO:0000313" key="2">
    <source>
        <dbReference type="Proteomes" id="UP000292027"/>
    </source>
</evidence>
<dbReference type="Proteomes" id="UP000292027">
    <property type="component" value="Unassembled WGS sequence"/>
</dbReference>
<dbReference type="EMBL" id="SHKR01000011">
    <property type="protein sequence ID" value="RZU20518.1"/>
    <property type="molecule type" value="Genomic_DNA"/>
</dbReference>
<dbReference type="RefSeq" id="WP_130443205.1">
    <property type="nucleotide sequence ID" value="NZ_SHKR01000011.1"/>
</dbReference>